<dbReference type="SUPFAM" id="SSF56574">
    <property type="entry name" value="Serpins"/>
    <property type="match status" value="1"/>
</dbReference>
<keyword evidence="3" id="KW-1185">Reference proteome</keyword>
<dbReference type="PROSITE" id="PS00284">
    <property type="entry name" value="SERPIN"/>
    <property type="match status" value="1"/>
</dbReference>
<feature type="domain" description="Serpin" evidence="1">
    <location>
        <begin position="14"/>
        <end position="70"/>
    </location>
</feature>
<dbReference type="AlphaFoldDB" id="A0ABD0KRE5"/>
<evidence type="ECO:0000313" key="3">
    <source>
        <dbReference type="Proteomes" id="UP001519460"/>
    </source>
</evidence>
<protein>
    <recommendedName>
        <fullName evidence="1">Serpin domain-containing protein</fullName>
    </recommendedName>
</protein>
<organism evidence="2 3">
    <name type="scientific">Batillaria attramentaria</name>
    <dbReference type="NCBI Taxonomy" id="370345"/>
    <lineage>
        <taxon>Eukaryota</taxon>
        <taxon>Metazoa</taxon>
        <taxon>Spiralia</taxon>
        <taxon>Lophotrochozoa</taxon>
        <taxon>Mollusca</taxon>
        <taxon>Gastropoda</taxon>
        <taxon>Caenogastropoda</taxon>
        <taxon>Sorbeoconcha</taxon>
        <taxon>Cerithioidea</taxon>
        <taxon>Batillariidae</taxon>
        <taxon>Batillaria</taxon>
    </lineage>
</organism>
<dbReference type="Gene3D" id="2.30.39.10">
    <property type="entry name" value="Alpha-1-antitrypsin, domain 1"/>
    <property type="match status" value="1"/>
</dbReference>
<evidence type="ECO:0000313" key="2">
    <source>
        <dbReference type="EMBL" id="KAK7489310.1"/>
    </source>
</evidence>
<dbReference type="Gene3D" id="3.30.497.10">
    <property type="entry name" value="Antithrombin, subunit I, domain 2"/>
    <property type="match status" value="1"/>
</dbReference>
<dbReference type="EMBL" id="JACVVK020000139">
    <property type="protein sequence ID" value="KAK7489310.1"/>
    <property type="molecule type" value="Genomic_DNA"/>
</dbReference>
<dbReference type="InterPro" id="IPR042185">
    <property type="entry name" value="Serpin_sf_2"/>
</dbReference>
<dbReference type="InterPro" id="IPR036186">
    <property type="entry name" value="Serpin_sf"/>
</dbReference>
<name>A0ABD0KRE5_9CAEN</name>
<sequence length="75" mass="8304">MYSCMVVSIRSLQNFFDQVNERGTKAAAVTSVGATVLSLPPQFRANHPFLVVLRDKTAKMNIFIGRLSDPTTDMV</sequence>
<proteinExistence type="predicted"/>
<dbReference type="Proteomes" id="UP001519460">
    <property type="component" value="Unassembled WGS sequence"/>
</dbReference>
<dbReference type="InterPro" id="IPR023795">
    <property type="entry name" value="Serpin_CS"/>
</dbReference>
<evidence type="ECO:0000259" key="1">
    <source>
        <dbReference type="Pfam" id="PF00079"/>
    </source>
</evidence>
<dbReference type="InterPro" id="IPR023796">
    <property type="entry name" value="Serpin_dom"/>
</dbReference>
<dbReference type="InterPro" id="IPR042178">
    <property type="entry name" value="Serpin_sf_1"/>
</dbReference>
<accession>A0ABD0KRE5</accession>
<dbReference type="Pfam" id="PF00079">
    <property type="entry name" value="Serpin"/>
    <property type="match status" value="1"/>
</dbReference>
<gene>
    <name evidence="2" type="ORF">BaRGS_00019418</name>
</gene>
<comment type="caution">
    <text evidence="2">The sequence shown here is derived from an EMBL/GenBank/DDBJ whole genome shotgun (WGS) entry which is preliminary data.</text>
</comment>
<reference evidence="2 3" key="1">
    <citation type="journal article" date="2023" name="Sci. Data">
        <title>Genome assembly of the Korean intertidal mud-creeper Batillaria attramentaria.</title>
        <authorList>
            <person name="Patra A.K."/>
            <person name="Ho P.T."/>
            <person name="Jun S."/>
            <person name="Lee S.J."/>
            <person name="Kim Y."/>
            <person name="Won Y.J."/>
        </authorList>
    </citation>
    <scope>NUCLEOTIDE SEQUENCE [LARGE SCALE GENOMIC DNA]</scope>
    <source>
        <strain evidence="2">Wonlab-2016</strain>
    </source>
</reference>